<evidence type="ECO:0000259" key="11">
    <source>
        <dbReference type="Pfam" id="PF02518"/>
    </source>
</evidence>
<evidence type="ECO:0000313" key="14">
    <source>
        <dbReference type="EMBL" id="QBR90819.1"/>
    </source>
</evidence>
<comment type="catalytic activity">
    <reaction evidence="1">
        <text>ATP + protein L-histidine = ADP + protein N-phospho-L-histidine.</text>
        <dbReference type="EC" id="2.7.13.3"/>
    </reaction>
</comment>
<keyword evidence="3" id="KW-0597">Phosphoprotein</keyword>
<reference evidence="14 15" key="1">
    <citation type="submission" date="2019-03" db="EMBL/GenBank/DDBJ databases">
        <authorList>
            <person name="Dong K."/>
        </authorList>
    </citation>
    <scope>NUCLEOTIDE SEQUENCE [LARGE SCALE GENOMIC DNA]</scope>
    <source>
        <strain evidence="15">dk512</strain>
    </source>
</reference>
<dbReference type="SUPFAM" id="SSF55874">
    <property type="entry name" value="ATPase domain of HSP90 chaperone/DNA topoisomerase II/histidine kinase"/>
    <property type="match status" value="1"/>
</dbReference>
<gene>
    <name evidence="14" type="ORF">E4K62_17780</name>
</gene>
<keyword evidence="6 14" id="KW-0418">Kinase</keyword>
<keyword evidence="7" id="KW-0067">ATP-binding</keyword>
<proteinExistence type="predicted"/>
<keyword evidence="8" id="KW-0902">Two-component regulatory system</keyword>
<evidence type="ECO:0000256" key="9">
    <source>
        <dbReference type="SAM" id="Coils"/>
    </source>
</evidence>
<feature type="transmembrane region" description="Helical" evidence="10">
    <location>
        <begin position="148"/>
        <end position="170"/>
    </location>
</feature>
<evidence type="ECO:0000313" key="15">
    <source>
        <dbReference type="Proteomes" id="UP000295748"/>
    </source>
</evidence>
<keyword evidence="10" id="KW-0812">Transmembrane</keyword>
<evidence type="ECO:0000256" key="2">
    <source>
        <dbReference type="ARBA" id="ARBA00012438"/>
    </source>
</evidence>
<dbReference type="EMBL" id="CP038266">
    <property type="protein sequence ID" value="QBR90819.1"/>
    <property type="molecule type" value="Genomic_DNA"/>
</dbReference>
<evidence type="ECO:0000256" key="10">
    <source>
        <dbReference type="SAM" id="Phobius"/>
    </source>
</evidence>
<dbReference type="Gene3D" id="3.30.565.10">
    <property type="entry name" value="Histidine kinase-like ATPase, C-terminal domain"/>
    <property type="match status" value="1"/>
</dbReference>
<dbReference type="InterPro" id="IPR050482">
    <property type="entry name" value="Sensor_HK_TwoCompSys"/>
</dbReference>
<keyword evidence="10" id="KW-1133">Transmembrane helix</keyword>
<evidence type="ECO:0000259" key="13">
    <source>
        <dbReference type="Pfam" id="PF23539"/>
    </source>
</evidence>
<dbReference type="EC" id="2.7.13.3" evidence="2"/>
<feature type="transmembrane region" description="Helical" evidence="10">
    <location>
        <begin position="40"/>
        <end position="56"/>
    </location>
</feature>
<accession>A0ABX5T173</accession>
<evidence type="ECO:0000256" key="5">
    <source>
        <dbReference type="ARBA" id="ARBA00022741"/>
    </source>
</evidence>
<feature type="domain" description="Histidine kinase/HSP90-like ATPase" evidence="11">
    <location>
        <begin position="318"/>
        <end position="405"/>
    </location>
</feature>
<dbReference type="Proteomes" id="UP000295748">
    <property type="component" value="Chromosome"/>
</dbReference>
<keyword evidence="9" id="KW-0175">Coiled coil</keyword>
<dbReference type="Pfam" id="PF07730">
    <property type="entry name" value="HisKA_3"/>
    <property type="match status" value="1"/>
</dbReference>
<organism evidence="14 15">
    <name type="scientific">Microbacterium wangchenii</name>
    <dbReference type="NCBI Taxonomy" id="2541726"/>
    <lineage>
        <taxon>Bacteria</taxon>
        <taxon>Bacillati</taxon>
        <taxon>Actinomycetota</taxon>
        <taxon>Actinomycetes</taxon>
        <taxon>Micrococcales</taxon>
        <taxon>Microbacteriaceae</taxon>
        <taxon>Microbacterium</taxon>
    </lineage>
</organism>
<feature type="coiled-coil region" evidence="9">
    <location>
        <begin position="173"/>
        <end position="200"/>
    </location>
</feature>
<dbReference type="PANTHER" id="PTHR24421:SF10">
    <property type="entry name" value="NITRATE_NITRITE SENSOR PROTEIN NARQ"/>
    <property type="match status" value="1"/>
</dbReference>
<evidence type="ECO:0000256" key="4">
    <source>
        <dbReference type="ARBA" id="ARBA00022679"/>
    </source>
</evidence>
<dbReference type="InterPro" id="IPR036890">
    <property type="entry name" value="HATPase_C_sf"/>
</dbReference>
<feature type="transmembrane region" description="Helical" evidence="10">
    <location>
        <begin position="12"/>
        <end position="34"/>
    </location>
</feature>
<keyword evidence="10" id="KW-0472">Membrane</keyword>
<feature type="domain" description="DUF7134" evidence="13">
    <location>
        <begin position="9"/>
        <end position="148"/>
    </location>
</feature>
<dbReference type="Pfam" id="PF23539">
    <property type="entry name" value="DUF7134"/>
    <property type="match status" value="1"/>
</dbReference>
<dbReference type="PANTHER" id="PTHR24421">
    <property type="entry name" value="NITRATE/NITRITE SENSOR PROTEIN NARX-RELATED"/>
    <property type="match status" value="1"/>
</dbReference>
<dbReference type="InterPro" id="IPR011712">
    <property type="entry name" value="Sig_transdc_His_kin_sub3_dim/P"/>
</dbReference>
<evidence type="ECO:0000256" key="3">
    <source>
        <dbReference type="ARBA" id="ARBA00022553"/>
    </source>
</evidence>
<name>A0ABX5T173_9MICO</name>
<feature type="domain" description="Signal transduction histidine kinase subgroup 3 dimerisation and phosphoacceptor" evidence="12">
    <location>
        <begin position="206"/>
        <end position="270"/>
    </location>
</feature>
<feature type="transmembrane region" description="Helical" evidence="10">
    <location>
        <begin position="109"/>
        <end position="128"/>
    </location>
</feature>
<evidence type="ECO:0000256" key="6">
    <source>
        <dbReference type="ARBA" id="ARBA00022777"/>
    </source>
</evidence>
<keyword evidence="5" id="KW-0547">Nucleotide-binding</keyword>
<evidence type="ECO:0000259" key="12">
    <source>
        <dbReference type="Pfam" id="PF07730"/>
    </source>
</evidence>
<evidence type="ECO:0000256" key="7">
    <source>
        <dbReference type="ARBA" id="ARBA00022840"/>
    </source>
</evidence>
<feature type="transmembrane region" description="Helical" evidence="10">
    <location>
        <begin position="61"/>
        <end position="78"/>
    </location>
</feature>
<dbReference type="Gene3D" id="1.20.5.1930">
    <property type="match status" value="1"/>
</dbReference>
<dbReference type="InterPro" id="IPR055558">
    <property type="entry name" value="DUF7134"/>
</dbReference>
<dbReference type="CDD" id="cd16917">
    <property type="entry name" value="HATPase_UhpB-NarQ-NarX-like"/>
    <property type="match status" value="1"/>
</dbReference>
<dbReference type="InterPro" id="IPR003594">
    <property type="entry name" value="HATPase_dom"/>
</dbReference>
<sequence length="412" mass="44018">MTPAQQRTDVILAVVVFLGALLSAVLSSISGLYGDEQGEMALAVAYAFALAVPLAVRRRWPATVAVIVSVAYFAAVTLRIPELYAGNIAVFLALFTVGAWSVDRRRATIVRIAIIAGMFVWLAVVTFQDVTSPATEEALAEAGSLSPFVAFTLLTVLINVLFFGGAYYFGDRAYAQMRERRELEERTRELEREREVTAAQAVALDRVRIARELHDVVAHHVSLMGVQAGAARAVMARDPEEARRILEAVEASARESLGELRQLLATLRTPGADPEPETGPTTRGLTGLAALVEESTAAGLPATLTVVGQPAEVPDLVQLNLYRIAQEALTNARRHAGPDATADVRLRYGAGSVELEIVNTGRARPAQTGLGQVGMRERAAASGGTIEMGPRARGGYLVRVNVPLTGRVAADV</sequence>
<protein>
    <recommendedName>
        <fullName evidence="2">histidine kinase</fullName>
        <ecNumber evidence="2">2.7.13.3</ecNumber>
    </recommendedName>
</protein>
<keyword evidence="4" id="KW-0808">Transferase</keyword>
<dbReference type="GO" id="GO:0016301">
    <property type="term" value="F:kinase activity"/>
    <property type="evidence" value="ECO:0007669"/>
    <property type="project" value="UniProtKB-KW"/>
</dbReference>
<evidence type="ECO:0000256" key="1">
    <source>
        <dbReference type="ARBA" id="ARBA00000085"/>
    </source>
</evidence>
<keyword evidence="15" id="KW-1185">Reference proteome</keyword>
<dbReference type="RefSeq" id="WP_135071588.1">
    <property type="nucleotide sequence ID" value="NZ_CP038266.1"/>
</dbReference>
<evidence type="ECO:0000256" key="8">
    <source>
        <dbReference type="ARBA" id="ARBA00023012"/>
    </source>
</evidence>
<feature type="transmembrane region" description="Helical" evidence="10">
    <location>
        <begin position="84"/>
        <end position="102"/>
    </location>
</feature>
<dbReference type="Pfam" id="PF02518">
    <property type="entry name" value="HATPase_c"/>
    <property type="match status" value="1"/>
</dbReference>